<dbReference type="GO" id="GO:0034227">
    <property type="term" value="P:tRNA thio-modification"/>
    <property type="evidence" value="ECO:0007669"/>
    <property type="project" value="InterPro"/>
</dbReference>
<dbReference type="Gene3D" id="3.10.20.30">
    <property type="match status" value="1"/>
</dbReference>
<dbReference type="UniPathway" id="UPA00988"/>
<reference evidence="6" key="1">
    <citation type="submission" date="2025-08" db="UniProtKB">
        <authorList>
            <consortium name="Ensembl"/>
        </authorList>
    </citation>
    <scope>IDENTIFICATION</scope>
</reference>
<protein>
    <recommendedName>
        <fullName evidence="5">Ubiquitin-related modifier 1</fullName>
    </recommendedName>
</protein>
<evidence type="ECO:0000313" key="6">
    <source>
        <dbReference type="Ensembl" id="ENSOKIP00005094615.1"/>
    </source>
</evidence>
<dbReference type="PANTHER" id="PTHR14986">
    <property type="entry name" value="RURM1 PROTEIN"/>
    <property type="match status" value="1"/>
</dbReference>
<keyword evidence="4" id="KW-0833">Ubl conjugation pathway</keyword>
<proteinExistence type="inferred from homology"/>
<dbReference type="GeneTree" id="ENSGT00940000174776"/>
<organism evidence="6 7">
    <name type="scientific">Oncorhynchus kisutch</name>
    <name type="common">Coho salmon</name>
    <name type="synonym">Salmo kisutch</name>
    <dbReference type="NCBI Taxonomy" id="8019"/>
    <lineage>
        <taxon>Eukaryota</taxon>
        <taxon>Metazoa</taxon>
        <taxon>Chordata</taxon>
        <taxon>Craniata</taxon>
        <taxon>Vertebrata</taxon>
        <taxon>Euteleostomi</taxon>
        <taxon>Actinopterygii</taxon>
        <taxon>Neopterygii</taxon>
        <taxon>Teleostei</taxon>
        <taxon>Protacanthopterygii</taxon>
        <taxon>Salmoniformes</taxon>
        <taxon>Salmonidae</taxon>
        <taxon>Salmoninae</taxon>
        <taxon>Oncorhynchus</taxon>
    </lineage>
</organism>
<accession>A0A8C7JZ48</accession>
<name>A0A8C7JZ48_ONCKI</name>
<comment type="subcellular location">
    <subcellularLocation>
        <location evidence="5">Cytoplasm</location>
    </subcellularLocation>
</comment>
<dbReference type="InterPro" id="IPR015221">
    <property type="entry name" value="Urm1"/>
</dbReference>
<keyword evidence="2" id="KW-1017">Isopeptide bond</keyword>
<dbReference type="InterPro" id="IPR016155">
    <property type="entry name" value="Mopterin_synth/thiamin_S_b"/>
</dbReference>
<dbReference type="SUPFAM" id="SSF54285">
    <property type="entry name" value="MoaD/ThiS"/>
    <property type="match status" value="1"/>
</dbReference>
<dbReference type="Pfam" id="PF09138">
    <property type="entry name" value="Urm1"/>
    <property type="match status" value="1"/>
</dbReference>
<keyword evidence="1 5" id="KW-0963">Cytoplasm</keyword>
<dbReference type="InterPro" id="IPR012675">
    <property type="entry name" value="Beta-grasp_dom_sf"/>
</dbReference>
<dbReference type="AlphaFoldDB" id="A0A8C7JZ48"/>
<evidence type="ECO:0000256" key="3">
    <source>
        <dbReference type="ARBA" id="ARBA00022694"/>
    </source>
</evidence>
<keyword evidence="7" id="KW-1185">Reference proteome</keyword>
<evidence type="ECO:0000256" key="1">
    <source>
        <dbReference type="ARBA" id="ARBA00022490"/>
    </source>
</evidence>
<dbReference type="Ensembl" id="ENSOKIT00005101162.1">
    <property type="protein sequence ID" value="ENSOKIP00005094615.1"/>
    <property type="gene ID" value="ENSOKIG00005041326.1"/>
</dbReference>
<evidence type="ECO:0000256" key="2">
    <source>
        <dbReference type="ARBA" id="ARBA00022499"/>
    </source>
</evidence>
<dbReference type="Proteomes" id="UP000694557">
    <property type="component" value="Unassembled WGS sequence"/>
</dbReference>
<keyword evidence="3 5" id="KW-0819">tRNA processing</keyword>
<evidence type="ECO:0000256" key="4">
    <source>
        <dbReference type="ARBA" id="ARBA00022786"/>
    </source>
</evidence>
<reference evidence="6" key="2">
    <citation type="submission" date="2025-09" db="UniProtKB">
        <authorList>
            <consortium name="Ensembl"/>
        </authorList>
    </citation>
    <scope>IDENTIFICATION</scope>
</reference>
<comment type="similarity">
    <text evidence="5">Belongs to the URM1 family.</text>
</comment>
<comment type="pathway">
    <text evidence="5">tRNA modification; 5-methoxycarbonylmethyl-2-thiouridine-tRNA biosynthesis.</text>
</comment>
<evidence type="ECO:0000313" key="7">
    <source>
        <dbReference type="Proteomes" id="UP000694557"/>
    </source>
</evidence>
<sequence>MCCYLPSPPGGDQSGCPGSTPYSLVSPPSLYSPVSPLSLSLSFLQGGAVLLFDGVKEHLVTLQDQSEPWKMKQLLVWIRGNMLKEQPELFVQGDTVLMSDWFGSEFYRREDM</sequence>
<evidence type="ECO:0000256" key="5">
    <source>
        <dbReference type="RuleBase" id="RU361182"/>
    </source>
</evidence>
<dbReference type="GO" id="GO:0005737">
    <property type="term" value="C:cytoplasm"/>
    <property type="evidence" value="ECO:0007669"/>
    <property type="project" value="UniProtKB-SubCell"/>
</dbReference>